<dbReference type="Pfam" id="PF08275">
    <property type="entry name" value="DNAG_N"/>
    <property type="match status" value="1"/>
</dbReference>
<keyword evidence="8 12" id="KW-0862">Zinc</keyword>
<evidence type="ECO:0000256" key="1">
    <source>
        <dbReference type="ARBA" id="ARBA00022478"/>
    </source>
</evidence>
<dbReference type="EMBL" id="CP006585">
    <property type="protein sequence ID" value="AGW14246.1"/>
    <property type="molecule type" value="Genomic_DNA"/>
</dbReference>
<keyword evidence="9" id="KW-0460">Magnesium</keyword>
<evidence type="ECO:0000256" key="11">
    <source>
        <dbReference type="ARBA" id="ARBA00023163"/>
    </source>
</evidence>
<dbReference type="PIRSF" id="PIRSF002811">
    <property type="entry name" value="DnaG"/>
    <property type="match status" value="1"/>
</dbReference>
<dbReference type="GO" id="GO:0008270">
    <property type="term" value="F:zinc ion binding"/>
    <property type="evidence" value="ECO:0007669"/>
    <property type="project" value="UniProtKB-UniRule"/>
</dbReference>
<evidence type="ECO:0000256" key="8">
    <source>
        <dbReference type="ARBA" id="ARBA00022833"/>
    </source>
</evidence>
<evidence type="ECO:0000256" key="5">
    <source>
        <dbReference type="ARBA" id="ARBA00022705"/>
    </source>
</evidence>
<name>T2GDQ0_MEGG1</name>
<dbReference type="AlphaFoldDB" id="T2GDQ0"/>
<evidence type="ECO:0000256" key="9">
    <source>
        <dbReference type="ARBA" id="ARBA00022842"/>
    </source>
</evidence>
<dbReference type="CDD" id="cd03364">
    <property type="entry name" value="TOPRIM_DnaG_primases"/>
    <property type="match status" value="1"/>
</dbReference>
<keyword evidence="7 12" id="KW-0863">Zinc-finger</keyword>
<dbReference type="HOGENOM" id="CLU_013501_3_1_7"/>
<evidence type="ECO:0000313" key="17">
    <source>
        <dbReference type="EMBL" id="AGW14246.1"/>
    </source>
</evidence>
<sequence>MGFSTGNDAVARVKARLNIVDVVQRYVPLKRMGHRWVAPCPFHHETKPSFSVNEEEGFFYCFGCQEKGDVISFYSKINGLEFKEALTQLAREAGVELDEFRRDPGAEQAAKEDRDRARRVVTMHRLAAEHFVANLHAEEGAGCRQYLQGRGLSEETVAAFGLGYSLPGWHGLRTALAKVGIGEDEGVEAGLLKRSEQGRVYDLFRGRLMFPIQDAGGKVVAFGARLIDGTDGPKYINSTDTPIYKKGEHLFGLAQARRVIHQFKKALLTEGYLDVITLHQHGYANAVGVLGTALTPEQVTRLASYASHVELLFDGDAPGRKAALRSARMLLLKGLGCSVTLLPQGEDADSLLKAGGTAALEAVRQQAHAGLDFCLTAVRETESPKEIVAWAKEFLEALDDPAQHAYYLPRILEGLGLEERAFRKALGEFSTQQEREDAPQHTKRKGAWNKRWDRARGDRREESIFTPPDKTPSICTSKEEQLMRFALCFPDAVPELQQEGAAVLLTSPWAVSLWNTLCELCGQQTPECPLQADALLDKLEPQQRARFAEAMVQYDGYCISRETNLEELKRQIALHKNTESIAQLKMQLGCSTSDDSFAALRKIQEIRERELSGRNDG</sequence>
<gene>
    <name evidence="12 17" type="primary">dnaG</name>
    <name evidence="17" type="ORF">DGI_2509</name>
</gene>
<evidence type="ECO:0000256" key="4">
    <source>
        <dbReference type="ARBA" id="ARBA00022695"/>
    </source>
</evidence>
<keyword evidence="1 12" id="KW-0240">DNA-directed RNA polymerase</keyword>
<dbReference type="Gene3D" id="3.90.580.10">
    <property type="entry name" value="Zinc finger, CHC2-type domain"/>
    <property type="match status" value="1"/>
</dbReference>
<comment type="domain">
    <text evidence="12">Contains an N-terminal zinc-binding domain, a central core domain that contains the primase activity, and a C-terminal DnaB-binding domain.</text>
</comment>
<dbReference type="InterPro" id="IPR030846">
    <property type="entry name" value="DnaG_bac"/>
</dbReference>
<dbReference type="STRING" id="1121448.DGI_2509"/>
<proteinExistence type="inferred from homology"/>
<keyword evidence="3 12" id="KW-0808">Transferase</keyword>
<dbReference type="InterPro" id="IPR006171">
    <property type="entry name" value="TOPRIM_dom"/>
</dbReference>
<dbReference type="GO" id="GO:0003899">
    <property type="term" value="F:DNA-directed RNA polymerase activity"/>
    <property type="evidence" value="ECO:0007669"/>
    <property type="project" value="UniProtKB-UniRule"/>
</dbReference>
<keyword evidence="4 12" id="KW-0548">Nucleotidyltransferase</keyword>
<comment type="catalytic activity">
    <reaction evidence="12">
        <text>ssDNA + n NTP = ssDNA/pppN(pN)n-1 hybrid + (n-1) diphosphate.</text>
        <dbReference type="EC" id="2.7.7.101"/>
    </reaction>
</comment>
<dbReference type="PANTHER" id="PTHR30313">
    <property type="entry name" value="DNA PRIMASE"/>
    <property type="match status" value="1"/>
</dbReference>
<protein>
    <recommendedName>
        <fullName evidence="12 13">DNA primase</fullName>
        <ecNumber evidence="12">2.7.7.101</ecNumber>
    </recommendedName>
</protein>
<dbReference type="GO" id="GO:1990077">
    <property type="term" value="C:primosome complex"/>
    <property type="evidence" value="ECO:0007669"/>
    <property type="project" value="UniProtKB-KW"/>
</dbReference>
<evidence type="ECO:0000256" key="14">
    <source>
        <dbReference type="PIRSR" id="PIRSR002811-1"/>
    </source>
</evidence>
<dbReference type="InterPro" id="IPR013264">
    <property type="entry name" value="DNAG_N"/>
</dbReference>
<dbReference type="InterPro" id="IPR006295">
    <property type="entry name" value="DNA_primase_DnaG"/>
</dbReference>
<dbReference type="PROSITE" id="PS50880">
    <property type="entry name" value="TOPRIM"/>
    <property type="match status" value="1"/>
</dbReference>
<evidence type="ECO:0000256" key="3">
    <source>
        <dbReference type="ARBA" id="ARBA00022679"/>
    </source>
</evidence>
<dbReference type="GO" id="GO:0000428">
    <property type="term" value="C:DNA-directed RNA polymerase complex"/>
    <property type="evidence" value="ECO:0007669"/>
    <property type="project" value="UniProtKB-KW"/>
</dbReference>
<evidence type="ECO:0000256" key="13">
    <source>
        <dbReference type="PIRNR" id="PIRNR002811"/>
    </source>
</evidence>
<keyword evidence="5 12" id="KW-0235">DNA replication</keyword>
<evidence type="ECO:0000256" key="7">
    <source>
        <dbReference type="ARBA" id="ARBA00022771"/>
    </source>
</evidence>
<dbReference type="PANTHER" id="PTHR30313:SF2">
    <property type="entry name" value="DNA PRIMASE"/>
    <property type="match status" value="1"/>
</dbReference>
<dbReference type="InterPro" id="IPR037068">
    <property type="entry name" value="DNA_primase_core_N_sf"/>
</dbReference>
<dbReference type="eggNOG" id="COG0358">
    <property type="taxonomic scope" value="Bacteria"/>
</dbReference>
<dbReference type="NCBIfam" id="TIGR01391">
    <property type="entry name" value="dnaG"/>
    <property type="match status" value="1"/>
</dbReference>
<dbReference type="Pfam" id="PF13155">
    <property type="entry name" value="Toprim_2"/>
    <property type="match status" value="1"/>
</dbReference>
<dbReference type="Pfam" id="PF01807">
    <property type="entry name" value="Zn_ribbon_DnaG"/>
    <property type="match status" value="1"/>
</dbReference>
<dbReference type="SMART" id="SM00493">
    <property type="entry name" value="TOPRIM"/>
    <property type="match status" value="1"/>
</dbReference>
<evidence type="ECO:0000256" key="6">
    <source>
        <dbReference type="ARBA" id="ARBA00022723"/>
    </source>
</evidence>
<dbReference type="SUPFAM" id="SSF57783">
    <property type="entry name" value="Zinc beta-ribbon"/>
    <property type="match status" value="1"/>
</dbReference>
<dbReference type="EC" id="2.7.7.101" evidence="12"/>
<dbReference type="InterPro" id="IPR050219">
    <property type="entry name" value="DnaG_primase"/>
</dbReference>
<comment type="function">
    <text evidence="12 13">RNA polymerase that catalyzes the synthesis of short RNA molecules used as primers for DNA polymerase during DNA replication.</text>
</comment>
<evidence type="ECO:0000313" key="18">
    <source>
        <dbReference type="Proteomes" id="UP000016587"/>
    </source>
</evidence>
<dbReference type="Gene3D" id="3.90.980.10">
    <property type="entry name" value="DNA primase, catalytic core, N-terminal domain"/>
    <property type="match status" value="1"/>
</dbReference>
<dbReference type="OrthoDB" id="9803773at2"/>
<keyword evidence="10 12" id="KW-0238">DNA-binding</keyword>
<dbReference type="KEGG" id="dgg:DGI_2509"/>
<dbReference type="InterPro" id="IPR034151">
    <property type="entry name" value="TOPRIM_DnaG_bac"/>
</dbReference>
<feature type="domain" description="Toprim" evidence="16">
    <location>
        <begin position="264"/>
        <end position="347"/>
    </location>
</feature>
<keyword evidence="11 12" id="KW-0804">Transcription</keyword>
<evidence type="ECO:0000256" key="10">
    <source>
        <dbReference type="ARBA" id="ARBA00023125"/>
    </source>
</evidence>
<accession>T2GDQ0</accession>
<dbReference type="GO" id="GO:0005737">
    <property type="term" value="C:cytoplasm"/>
    <property type="evidence" value="ECO:0007669"/>
    <property type="project" value="TreeGrafter"/>
</dbReference>
<dbReference type="InterPro" id="IPR002694">
    <property type="entry name" value="Znf_CHC2"/>
</dbReference>
<evidence type="ECO:0000256" key="15">
    <source>
        <dbReference type="SAM" id="MobiDB-lite"/>
    </source>
</evidence>
<feature type="region of interest" description="Disordered" evidence="15">
    <location>
        <begin position="430"/>
        <end position="449"/>
    </location>
</feature>
<evidence type="ECO:0000256" key="2">
    <source>
        <dbReference type="ARBA" id="ARBA00022515"/>
    </source>
</evidence>
<dbReference type="SUPFAM" id="SSF56731">
    <property type="entry name" value="DNA primase core"/>
    <property type="match status" value="1"/>
</dbReference>
<dbReference type="FunFam" id="3.90.580.10:FF:000001">
    <property type="entry name" value="DNA primase"/>
    <property type="match status" value="1"/>
</dbReference>
<feature type="zinc finger region" description="CHC2-type" evidence="12 14">
    <location>
        <begin position="40"/>
        <end position="64"/>
    </location>
</feature>
<dbReference type="GO" id="GO:0003677">
    <property type="term" value="F:DNA binding"/>
    <property type="evidence" value="ECO:0007669"/>
    <property type="project" value="UniProtKB-KW"/>
</dbReference>
<reference evidence="18" key="2">
    <citation type="submission" date="2013-07" db="EMBL/GenBank/DDBJ databases">
        <authorList>
            <person name="Morais-Silva F.O."/>
            <person name="Rezende A.M."/>
            <person name="Pimentel C."/>
            <person name="Resende D.M."/>
            <person name="Santos C.I."/>
            <person name="Clemente C."/>
            <person name="de Oliveira L.M."/>
            <person name="da Silva S.M."/>
            <person name="Costa D.A."/>
            <person name="Varela-Raposo A."/>
            <person name="Horacio E.C.A."/>
            <person name="Matos M."/>
            <person name="Flores O."/>
            <person name="Ruiz J.C."/>
            <person name="Rodrigues-Pousada C."/>
        </authorList>
    </citation>
    <scope>NUCLEOTIDE SEQUENCE [LARGE SCALE GENOMIC DNA]</scope>
    <source>
        <strain evidence="18">ATCC 19364 / DSM 1382 / NCIMB 9332 / VKM B-1759</strain>
    </source>
</reference>
<dbReference type="PATRIC" id="fig|1121448.10.peg.2460"/>
<evidence type="ECO:0000259" key="16">
    <source>
        <dbReference type="PROSITE" id="PS50880"/>
    </source>
</evidence>
<dbReference type="RefSeq" id="WP_021761246.1">
    <property type="nucleotide sequence ID" value="NC_022444.1"/>
</dbReference>
<comment type="cofactor">
    <cofactor evidence="12 13 14">
        <name>Zn(2+)</name>
        <dbReference type="ChEBI" id="CHEBI:29105"/>
    </cofactor>
    <text evidence="12 13 14">Binds 1 zinc ion per monomer.</text>
</comment>
<dbReference type="GO" id="GO:0006269">
    <property type="term" value="P:DNA replication, synthesis of primer"/>
    <property type="evidence" value="ECO:0007669"/>
    <property type="project" value="UniProtKB-UniRule"/>
</dbReference>
<comment type="subunit">
    <text evidence="12">Monomer. Interacts with DnaB.</text>
</comment>
<dbReference type="InterPro" id="IPR036977">
    <property type="entry name" value="DNA_primase_Znf_CHC2"/>
</dbReference>
<dbReference type="Gene3D" id="3.40.1360.10">
    <property type="match status" value="1"/>
</dbReference>
<comment type="similarity">
    <text evidence="12 13">Belongs to the DnaG primase family.</text>
</comment>
<keyword evidence="18" id="KW-1185">Reference proteome</keyword>
<evidence type="ECO:0000256" key="12">
    <source>
        <dbReference type="HAMAP-Rule" id="MF_00974"/>
    </source>
</evidence>
<dbReference type="SMART" id="SM00400">
    <property type="entry name" value="ZnF_CHCC"/>
    <property type="match status" value="1"/>
</dbReference>
<keyword evidence="2 12" id="KW-0639">Primosome</keyword>
<reference evidence="17 18" key="1">
    <citation type="journal article" date="2013" name="J. Bacteriol.">
        <title>Roles of HynAB and Ech, the only two hydrogenases found in the model sulfate reducer Desulfovibrio gigas.</title>
        <authorList>
            <person name="Morais-Silva F.O."/>
            <person name="Santos C.I."/>
            <person name="Rodrigues R."/>
            <person name="Pereira I.A."/>
            <person name="Rodrigues-Pousada C."/>
        </authorList>
    </citation>
    <scope>NUCLEOTIDE SEQUENCE [LARGE SCALE GENOMIC DNA]</scope>
    <source>
        <strain evidence="18">ATCC 19364 / DSM 1382 / NCIMB 9332 / VKM B-1759</strain>
    </source>
</reference>
<organism evidence="17 18">
    <name type="scientific">Megalodesulfovibrio gigas (strain ATCC 19364 / DSM 1382 / NCIMB 9332 / VKM B-1759)</name>
    <name type="common">Desulfovibrio gigas</name>
    <dbReference type="NCBI Taxonomy" id="1121448"/>
    <lineage>
        <taxon>Bacteria</taxon>
        <taxon>Pseudomonadati</taxon>
        <taxon>Thermodesulfobacteriota</taxon>
        <taxon>Desulfovibrionia</taxon>
        <taxon>Desulfovibrionales</taxon>
        <taxon>Desulfovibrionaceae</taxon>
        <taxon>Megalodesulfovibrio</taxon>
    </lineage>
</organism>
<dbReference type="Proteomes" id="UP000016587">
    <property type="component" value="Chromosome"/>
</dbReference>
<dbReference type="HAMAP" id="MF_00974">
    <property type="entry name" value="DNA_primase_DnaG"/>
    <property type="match status" value="1"/>
</dbReference>
<keyword evidence="6 12" id="KW-0479">Metal-binding</keyword>